<gene>
    <name evidence="1" type="ORF">H4S07_002671</name>
</gene>
<sequence length="440" mass="49335">MTGPGVVVISHPEDCRIVLSTHRFAKNRFYQAFALVEDNIYTTQSPELASLRRRQLRHTFSQAYLEQMESVIFECGIASLMRRWDRLIEYSADGTQFTVQYEAEFARLAIDVIVALGYGQSLDTLGTSHAQVARWVHDYNVLSMINLILPVACTQWPFTLVIGSLLQSKREFVASVAAAAATRREQLKHLKQRPTDILQALLDGEDPESKAKMTANQVVAENIAIIVASTDIVAQTLTWTLCYLMLYPEAYRQATDEVRRMFPRQRTISYAQARAKLPYTEACVYETMRIRAATGVFLPRVVPKGGATFRGHFLPEGTELGVNVAGANHHLGTWTNPRRFVPERFIGNESLKQNIFTFSLGARVCPGKNLALMEILPTIANILKSYDFTLPSNALFTPDRLDGRGNPVVMPRSHRFTSVGPAYPDRDCQIIVSKAADSMI</sequence>
<protein>
    <submittedName>
        <fullName evidence="1">Uncharacterized protein</fullName>
    </submittedName>
</protein>
<name>A0ACC1LKB3_9FUNG</name>
<organism evidence="1 2">
    <name type="scientific">Coemansia furcata</name>
    <dbReference type="NCBI Taxonomy" id="417177"/>
    <lineage>
        <taxon>Eukaryota</taxon>
        <taxon>Fungi</taxon>
        <taxon>Fungi incertae sedis</taxon>
        <taxon>Zoopagomycota</taxon>
        <taxon>Kickxellomycotina</taxon>
        <taxon>Kickxellomycetes</taxon>
        <taxon>Kickxellales</taxon>
        <taxon>Kickxellaceae</taxon>
        <taxon>Coemansia</taxon>
    </lineage>
</organism>
<comment type="caution">
    <text evidence="1">The sequence shown here is derived from an EMBL/GenBank/DDBJ whole genome shotgun (WGS) entry which is preliminary data.</text>
</comment>
<accession>A0ACC1LKB3</accession>
<keyword evidence="2" id="KW-1185">Reference proteome</keyword>
<evidence type="ECO:0000313" key="2">
    <source>
        <dbReference type="Proteomes" id="UP001140096"/>
    </source>
</evidence>
<proteinExistence type="predicted"/>
<reference evidence="1" key="1">
    <citation type="submission" date="2022-07" db="EMBL/GenBank/DDBJ databases">
        <title>Phylogenomic reconstructions and comparative analyses of Kickxellomycotina fungi.</title>
        <authorList>
            <person name="Reynolds N.K."/>
            <person name="Stajich J.E."/>
            <person name="Barry K."/>
            <person name="Grigoriev I.V."/>
            <person name="Crous P."/>
            <person name="Smith M.E."/>
        </authorList>
    </citation>
    <scope>NUCLEOTIDE SEQUENCE</scope>
    <source>
        <strain evidence="1">CBS 102833</strain>
    </source>
</reference>
<evidence type="ECO:0000313" key="1">
    <source>
        <dbReference type="EMBL" id="KAJ2810437.1"/>
    </source>
</evidence>
<dbReference type="Proteomes" id="UP001140096">
    <property type="component" value="Unassembled WGS sequence"/>
</dbReference>
<dbReference type="EMBL" id="JANBUP010000709">
    <property type="protein sequence ID" value="KAJ2810437.1"/>
    <property type="molecule type" value="Genomic_DNA"/>
</dbReference>